<dbReference type="EMBL" id="MKKU01000680">
    <property type="protein sequence ID" value="RNF04388.1"/>
    <property type="molecule type" value="Genomic_DNA"/>
</dbReference>
<feature type="coiled-coil region" evidence="1">
    <location>
        <begin position="54"/>
        <end position="88"/>
    </location>
</feature>
<comment type="caution">
    <text evidence="3">The sequence shown here is derived from an EMBL/GenBank/DDBJ whole genome shotgun (WGS) entry which is preliminary data.</text>
</comment>
<evidence type="ECO:0000256" key="2">
    <source>
        <dbReference type="SAM" id="MobiDB-lite"/>
    </source>
</evidence>
<organism evidence="3 4">
    <name type="scientific">Trypanosoma conorhini</name>
    <dbReference type="NCBI Taxonomy" id="83891"/>
    <lineage>
        <taxon>Eukaryota</taxon>
        <taxon>Discoba</taxon>
        <taxon>Euglenozoa</taxon>
        <taxon>Kinetoplastea</taxon>
        <taxon>Metakinetoplastina</taxon>
        <taxon>Trypanosomatida</taxon>
        <taxon>Trypanosomatidae</taxon>
        <taxon>Trypanosoma</taxon>
    </lineage>
</organism>
<gene>
    <name evidence="3" type="ORF">Tco025E_07953</name>
</gene>
<name>A0A422NFZ8_9TRYP</name>
<dbReference type="AlphaFoldDB" id="A0A422NFZ8"/>
<feature type="region of interest" description="Disordered" evidence="2">
    <location>
        <begin position="475"/>
        <end position="495"/>
    </location>
</feature>
<keyword evidence="4" id="KW-1185">Reference proteome</keyword>
<evidence type="ECO:0000256" key="1">
    <source>
        <dbReference type="SAM" id="Coils"/>
    </source>
</evidence>
<sequence length="495" mass="55520">MELVLDAFDASASSLKAQYERLLQLGEDGEERDVKVDALRALHDSFLSHTETVSRELDVLQADEEREADDIEEEVAELEAGLLMLTQMAEGRDASGHSLPAPTHASVEAYATFATRLGDFVARLTALQGALQGLLSHPRPLEGGVTPLLTWCGVVSGNTWAEKERELGAAWATLEREAGEVGATLQDTSMTAARGLLDGVVALGRRAVGCAVELQRSQERRDAALRQMEGQQRRLVVWCRQQEVNLDALRDPDHVQEFCASLLEHYKTMSTNHSLFLESAEPFLDSGVVQERLLEANETWLHLQVKALEKLRHTLFEVHAQTLLEENVEEHGSFSLQVGPFLKELNDSLLATGNTSSPLHERCAQLTEACRSLQKLLPEHDELCKSLLNFGDRMRMMREAYACFRAAALSRVTYLSSSSEVLAEAARRKDEFEGCVEELKQWADNKARSDTWRDVREKVRGIKALLEREQQFIDQERRNEEKKGETQKKKQSSVV</sequence>
<dbReference type="GeneID" id="40321564"/>
<accession>A0A422NFZ8</accession>
<dbReference type="OrthoDB" id="271047at2759"/>
<evidence type="ECO:0000313" key="4">
    <source>
        <dbReference type="Proteomes" id="UP000284403"/>
    </source>
</evidence>
<protein>
    <submittedName>
        <fullName evidence="3">Uncharacterized protein</fullName>
    </submittedName>
</protein>
<dbReference type="Proteomes" id="UP000284403">
    <property type="component" value="Unassembled WGS sequence"/>
</dbReference>
<proteinExistence type="predicted"/>
<feature type="compositionally biased region" description="Basic and acidic residues" evidence="2">
    <location>
        <begin position="475"/>
        <end position="488"/>
    </location>
</feature>
<dbReference type="RefSeq" id="XP_029225039.1">
    <property type="nucleotide sequence ID" value="XM_029374811.1"/>
</dbReference>
<reference evidence="3 4" key="1">
    <citation type="journal article" date="2018" name="BMC Genomics">
        <title>Genomic comparison of Trypanosoma conorhini and Trypanosoma rangeli to Trypanosoma cruzi strains of high and low virulence.</title>
        <authorList>
            <person name="Bradwell K.R."/>
            <person name="Koparde V.N."/>
            <person name="Matveyev A.V."/>
            <person name="Serrano M.G."/>
            <person name="Alves J.M."/>
            <person name="Parikh H."/>
            <person name="Huang B."/>
            <person name="Lee V."/>
            <person name="Espinosa-Alvarez O."/>
            <person name="Ortiz P.A."/>
            <person name="Costa-Martins A.G."/>
            <person name="Teixeira M.M."/>
            <person name="Buck G.A."/>
        </authorList>
    </citation>
    <scope>NUCLEOTIDE SEQUENCE [LARGE SCALE GENOMIC DNA]</scope>
    <source>
        <strain evidence="3 4">025E</strain>
    </source>
</reference>
<evidence type="ECO:0000313" key="3">
    <source>
        <dbReference type="EMBL" id="RNF04388.1"/>
    </source>
</evidence>
<keyword evidence="1" id="KW-0175">Coiled coil</keyword>